<accession>A0A2X0MEN7</accession>
<organism evidence="3 4">
    <name type="scientific">Microbotryum silenes-dioicae</name>
    <dbReference type="NCBI Taxonomy" id="796604"/>
    <lineage>
        <taxon>Eukaryota</taxon>
        <taxon>Fungi</taxon>
        <taxon>Dikarya</taxon>
        <taxon>Basidiomycota</taxon>
        <taxon>Pucciniomycotina</taxon>
        <taxon>Microbotryomycetes</taxon>
        <taxon>Microbotryales</taxon>
        <taxon>Microbotryaceae</taxon>
        <taxon>Microbotryum</taxon>
    </lineage>
</organism>
<keyword evidence="2" id="KW-0413">Isomerase</keyword>
<comment type="similarity">
    <text evidence="1">Belongs to the PhzF family.</text>
</comment>
<dbReference type="EMBL" id="FQNC01000047">
    <property type="protein sequence ID" value="SGY74569.1"/>
    <property type="molecule type" value="Genomic_DNA"/>
</dbReference>
<evidence type="ECO:0000256" key="2">
    <source>
        <dbReference type="ARBA" id="ARBA00023235"/>
    </source>
</evidence>
<dbReference type="InterPro" id="IPR003719">
    <property type="entry name" value="Phenazine_PhzF-like"/>
</dbReference>
<dbReference type="PANTHER" id="PTHR13774:SF17">
    <property type="entry name" value="PHENAZINE BIOSYNTHESIS-LIKE DOMAIN-CONTAINING PROTEIN"/>
    <property type="match status" value="1"/>
</dbReference>
<dbReference type="GO" id="GO:0005737">
    <property type="term" value="C:cytoplasm"/>
    <property type="evidence" value="ECO:0007669"/>
    <property type="project" value="TreeGrafter"/>
</dbReference>
<dbReference type="PIRSF" id="PIRSF016184">
    <property type="entry name" value="PhzC_PhzF"/>
    <property type="match status" value="1"/>
</dbReference>
<dbReference type="Pfam" id="PF02567">
    <property type="entry name" value="PhzC-PhzF"/>
    <property type="match status" value="1"/>
</dbReference>
<dbReference type="SUPFAM" id="SSF54506">
    <property type="entry name" value="Diaminopimelate epimerase-like"/>
    <property type="match status" value="1"/>
</dbReference>
<dbReference type="PANTHER" id="PTHR13774">
    <property type="entry name" value="PHENAZINE BIOSYNTHESIS PROTEIN"/>
    <property type="match status" value="1"/>
</dbReference>
<evidence type="ECO:0000313" key="3">
    <source>
        <dbReference type="EMBL" id="SGY74569.1"/>
    </source>
</evidence>
<dbReference type="Gene3D" id="3.10.310.10">
    <property type="entry name" value="Diaminopimelate Epimerase, Chain A, domain 1"/>
    <property type="match status" value="2"/>
</dbReference>
<evidence type="ECO:0000313" key="4">
    <source>
        <dbReference type="Proteomes" id="UP000249464"/>
    </source>
</evidence>
<dbReference type="GO" id="GO:0016853">
    <property type="term" value="F:isomerase activity"/>
    <property type="evidence" value="ECO:0007669"/>
    <property type="project" value="UniProtKB-KW"/>
</dbReference>
<proteinExistence type="inferred from homology"/>
<gene>
    <name evidence="3" type="primary">BQ5605_C005g03369</name>
    <name evidence="3" type="ORF">BQ5605_C005G03369</name>
</gene>
<reference evidence="3 4" key="1">
    <citation type="submission" date="2016-11" db="EMBL/GenBank/DDBJ databases">
        <authorList>
            <person name="Jaros S."/>
            <person name="Januszkiewicz K."/>
            <person name="Wedrychowicz H."/>
        </authorList>
    </citation>
    <scope>NUCLEOTIDE SEQUENCE [LARGE SCALE GENOMIC DNA]</scope>
</reference>
<protein>
    <submittedName>
        <fullName evidence="3">BQ5605_C005g03369 protein</fullName>
    </submittedName>
</protein>
<keyword evidence="4" id="KW-1185">Reference proteome</keyword>
<evidence type="ECO:0000256" key="1">
    <source>
        <dbReference type="ARBA" id="ARBA00008270"/>
    </source>
</evidence>
<dbReference type="AlphaFoldDB" id="A0A2X0MEN7"/>
<name>A0A2X0MEN7_9BASI</name>
<sequence>MSPLPGHRRSLPYWTLDVFTSSHFHGNPAAVLVLPTPTSPEFDDFALLQKLSTEFALPNTAVLRPTSDRQVWDVRFFSKTQQIPLCGHATMAAAHLFVRELKTADLDADFVFRTSMGRGDIKVSQVGDVLGIELPADGSVLDQDNVQQIDTERVKQAVSQSTKGVEAHDIVHVVRSERVGWVVELSPDVDLKNLLVEPKPIEDLTPFMLVMTQPSSQGGVNSRVFCPSMGTIEDQVVRSVPVSQVNTIEPRRKTDTELYTLIRLPQCGSAHCSVVPYFLGTPSARARLSSEGITQTKANDSGFQVTHLSKRGGKMFVTWEEKKGTCVLSGDTVLVSGGNVFLP</sequence>
<dbReference type="STRING" id="796604.A0A2X0MEN7"/>
<dbReference type="Proteomes" id="UP000249464">
    <property type="component" value="Unassembled WGS sequence"/>
</dbReference>